<keyword evidence="1" id="KW-0614">Plasmid</keyword>
<name>A0A9W3JH25_BACTU</name>
<geneLocation type="plasmid" evidence="1 2">
    <name>p02</name>
</geneLocation>
<reference evidence="1 2" key="1">
    <citation type="submission" date="2012-08" db="EMBL/GenBank/DDBJ databases">
        <authorList>
            <person name="Doggett N."/>
            <person name="Teshima H."/>
            <person name="Bruce D."/>
            <person name="Detter J.C."/>
            <person name="Johnson S.L."/>
            <person name="Han C."/>
        </authorList>
    </citation>
    <scope>NUCLEOTIDE SEQUENCE [LARGE SCALE GENOMIC DNA]</scope>
    <source>
        <strain evidence="1 2">HD-771</strain>
        <plasmid evidence="1 2">p02</plasmid>
    </source>
</reference>
<organism evidence="1 2">
    <name type="scientific">Bacillus thuringiensis HD-771</name>
    <dbReference type="NCBI Taxonomy" id="1218175"/>
    <lineage>
        <taxon>Bacteria</taxon>
        <taxon>Bacillati</taxon>
        <taxon>Bacillota</taxon>
        <taxon>Bacilli</taxon>
        <taxon>Bacillales</taxon>
        <taxon>Bacillaceae</taxon>
        <taxon>Bacillus</taxon>
        <taxon>Bacillus cereus group</taxon>
    </lineage>
</organism>
<sequence length="238" mass="27986">MLSKKLSNEERSELINTIKDKTCTTAEVIKELGLSKQRLQDFKRNGKLEEIKKGIFLKHDVAELRNHMLNNIKHKKDEYSLVPVIKDLSGILLINTLRFFDCCTMITRSNKDDKDILEYKKELSSMLSAIKNNLNKKEPIYFLFNSNDKYKFDNIETVRELYESNLIKSELTFEMSHMPLLPKTFLENSTTPINIEIYQKNVMEFLDGHEKSKLGLEQVENFDNIYKSIQTMQNNYIK</sequence>
<proteinExistence type="predicted"/>
<gene>
    <name evidence="1" type="ORF">BTG_32398</name>
</gene>
<protein>
    <submittedName>
        <fullName evidence="1">Uncharacterized protein</fullName>
    </submittedName>
</protein>
<dbReference type="AlphaFoldDB" id="A0A9W3JH25"/>
<evidence type="ECO:0000313" key="2">
    <source>
        <dbReference type="Proteomes" id="UP000005259"/>
    </source>
</evidence>
<accession>A0A9W3JH25</accession>
<dbReference type="EMBL" id="CP003754">
    <property type="protein sequence ID" value="AFQ19816.1"/>
    <property type="molecule type" value="Genomic_DNA"/>
</dbReference>
<dbReference type="RefSeq" id="WP_000949413.1">
    <property type="nucleotide sequence ID" value="NC_018501.1"/>
</dbReference>
<dbReference type="KEGG" id="bti:BTG_32398"/>
<evidence type="ECO:0000313" key="1">
    <source>
        <dbReference type="EMBL" id="AFQ19816.1"/>
    </source>
</evidence>
<dbReference type="Proteomes" id="UP000005259">
    <property type="component" value="Plasmid p02"/>
</dbReference>